<evidence type="ECO:0000313" key="3">
    <source>
        <dbReference type="Proteomes" id="UP000197174"/>
    </source>
</evidence>
<organism evidence="2 3">
    <name type="scientific">Micromonospora wenchangensis</name>
    <dbReference type="NCBI Taxonomy" id="1185415"/>
    <lineage>
        <taxon>Bacteria</taxon>
        <taxon>Bacillati</taxon>
        <taxon>Actinomycetota</taxon>
        <taxon>Actinomycetes</taxon>
        <taxon>Micromonosporales</taxon>
        <taxon>Micromonosporaceae</taxon>
        <taxon>Micromonospora</taxon>
    </lineage>
</organism>
<dbReference type="Proteomes" id="UP000197174">
    <property type="component" value="Unassembled WGS sequence"/>
</dbReference>
<keyword evidence="1" id="KW-0472">Membrane</keyword>
<sequence>MGIDRGGGDRLRGAVLAGAALLALVGGGWWWSATAPAVDPVGSAATVSPQPSVGAEATRRVVVIDARTGRLLGATELPGTSGDPDVGLPTFTDTTWRERMTLVSGRAPVRRESAPDGARHLFQYRCSGDGTLLISVLHDDPPQHRRTACDGELVAWELRGPDGGTRLEFSVVGPGSVELEAQVVAVP</sequence>
<dbReference type="OrthoDB" id="3382229at2"/>
<gene>
    <name evidence="2" type="ORF">B5D80_08645</name>
</gene>
<dbReference type="AlphaFoldDB" id="A0A246RQ49"/>
<proteinExistence type="predicted"/>
<protein>
    <submittedName>
        <fullName evidence="2">Uncharacterized protein</fullName>
    </submittedName>
</protein>
<feature type="transmembrane region" description="Helical" evidence="1">
    <location>
        <begin position="12"/>
        <end position="31"/>
    </location>
</feature>
<dbReference type="RefSeq" id="WP_088643255.1">
    <property type="nucleotide sequence ID" value="NZ_MZMV01000010.1"/>
</dbReference>
<evidence type="ECO:0000313" key="2">
    <source>
        <dbReference type="EMBL" id="OWV09895.1"/>
    </source>
</evidence>
<evidence type="ECO:0000256" key="1">
    <source>
        <dbReference type="SAM" id="Phobius"/>
    </source>
</evidence>
<reference evidence="2 3" key="1">
    <citation type="submission" date="2017-03" db="EMBL/GenBank/DDBJ databases">
        <title>Whole genome sequence of Micromonospora wenchangensis, isolated from mangrove soil.</title>
        <authorList>
            <person name="Yang H."/>
        </authorList>
    </citation>
    <scope>NUCLEOTIDE SEQUENCE [LARGE SCALE GENOMIC DNA]</scope>
    <source>
        <strain evidence="2 3">CCTCC AA 2012002</strain>
    </source>
</reference>
<name>A0A246RQ49_9ACTN</name>
<keyword evidence="3" id="KW-1185">Reference proteome</keyword>
<comment type="caution">
    <text evidence="2">The sequence shown here is derived from an EMBL/GenBank/DDBJ whole genome shotgun (WGS) entry which is preliminary data.</text>
</comment>
<accession>A0A246RQ49</accession>
<keyword evidence="1" id="KW-0812">Transmembrane</keyword>
<dbReference type="EMBL" id="MZMV01000010">
    <property type="protein sequence ID" value="OWV09895.1"/>
    <property type="molecule type" value="Genomic_DNA"/>
</dbReference>
<keyword evidence="1" id="KW-1133">Transmembrane helix</keyword>